<sequence length="332" mass="35309">MRIRGLRAWCTARGRGQFALTLTTVVMLTCACGALVVLPNFALPEIRAAQPASAQSLGQAAADDPRLATVRRILEPFGAIDTERIATGDGQESLVVGHGNGQAEMAVLGDELPRAVAAVTELWGPRWPRSAMIVVAGNASEFAALVRAGSLLPGEVAAVTVTDPFAPGTMPTGQRVVFSPDAGARLTPDQLRTLLRHELTHVATRAVTVDGAARWMLEGFAEYAAHRARGHRFGDIAPTVAARIRAGELPTGLPADADFAGSRAAETYESAWSACAFVAEKYGEADLVELYRAIAAGPADSVAQDRMLREVLGTDTAEFVTRWREWLSAQPR</sequence>
<keyword evidence="1" id="KW-0472">Membrane</keyword>
<proteinExistence type="predicted"/>
<keyword evidence="1" id="KW-1133">Transmembrane helix</keyword>
<dbReference type="Proteomes" id="UP001551695">
    <property type="component" value="Unassembled WGS sequence"/>
</dbReference>
<evidence type="ECO:0000313" key="3">
    <source>
        <dbReference type="Proteomes" id="UP001551695"/>
    </source>
</evidence>
<name>A0ABV3FM94_9NOCA</name>
<dbReference type="EMBL" id="JBFAKC010000001">
    <property type="protein sequence ID" value="MEV0706521.1"/>
    <property type="molecule type" value="Genomic_DNA"/>
</dbReference>
<keyword evidence="1" id="KW-0812">Transmembrane</keyword>
<evidence type="ECO:0008006" key="4">
    <source>
        <dbReference type="Google" id="ProtNLM"/>
    </source>
</evidence>
<gene>
    <name evidence="2" type="ORF">AB0I48_03060</name>
</gene>
<protein>
    <recommendedName>
        <fullName evidence="4">Peptidase</fullName>
    </recommendedName>
</protein>
<accession>A0ABV3FM94</accession>
<evidence type="ECO:0000313" key="2">
    <source>
        <dbReference type="EMBL" id="MEV0706521.1"/>
    </source>
</evidence>
<keyword evidence="3" id="KW-1185">Reference proteome</keyword>
<dbReference type="PROSITE" id="PS51257">
    <property type="entry name" value="PROKAR_LIPOPROTEIN"/>
    <property type="match status" value="1"/>
</dbReference>
<evidence type="ECO:0000256" key="1">
    <source>
        <dbReference type="SAM" id="Phobius"/>
    </source>
</evidence>
<comment type="caution">
    <text evidence="2">The sequence shown here is derived from an EMBL/GenBank/DDBJ whole genome shotgun (WGS) entry which is preliminary data.</text>
</comment>
<feature type="transmembrane region" description="Helical" evidence="1">
    <location>
        <begin position="20"/>
        <end position="43"/>
    </location>
</feature>
<reference evidence="2 3" key="1">
    <citation type="submission" date="2024-06" db="EMBL/GenBank/DDBJ databases">
        <title>The Natural Products Discovery Center: Release of the First 8490 Sequenced Strains for Exploring Actinobacteria Biosynthetic Diversity.</title>
        <authorList>
            <person name="Kalkreuter E."/>
            <person name="Kautsar S.A."/>
            <person name="Yang D."/>
            <person name="Bader C.D."/>
            <person name="Teijaro C.N."/>
            <person name="Fluegel L."/>
            <person name="Davis C.M."/>
            <person name="Simpson J.R."/>
            <person name="Lauterbach L."/>
            <person name="Steele A.D."/>
            <person name="Gui C."/>
            <person name="Meng S."/>
            <person name="Li G."/>
            <person name="Viehrig K."/>
            <person name="Ye F."/>
            <person name="Su P."/>
            <person name="Kiefer A.F."/>
            <person name="Nichols A."/>
            <person name="Cepeda A.J."/>
            <person name="Yan W."/>
            <person name="Fan B."/>
            <person name="Jiang Y."/>
            <person name="Adhikari A."/>
            <person name="Zheng C.-J."/>
            <person name="Schuster L."/>
            <person name="Cowan T.M."/>
            <person name="Smanski M.J."/>
            <person name="Chevrette M.G."/>
            <person name="De Carvalho L.P.S."/>
            <person name="Shen B."/>
        </authorList>
    </citation>
    <scope>NUCLEOTIDE SEQUENCE [LARGE SCALE GENOMIC DNA]</scope>
    <source>
        <strain evidence="2 3">NPDC050403</strain>
    </source>
</reference>
<dbReference type="RefSeq" id="WP_357779765.1">
    <property type="nucleotide sequence ID" value="NZ_JBFAKC010000001.1"/>
</dbReference>
<organism evidence="2 3">
    <name type="scientific">Nocardia aurea</name>
    <dbReference type="NCBI Taxonomy" id="2144174"/>
    <lineage>
        <taxon>Bacteria</taxon>
        <taxon>Bacillati</taxon>
        <taxon>Actinomycetota</taxon>
        <taxon>Actinomycetes</taxon>
        <taxon>Mycobacteriales</taxon>
        <taxon>Nocardiaceae</taxon>
        <taxon>Nocardia</taxon>
    </lineage>
</organism>